<dbReference type="Proteomes" id="UP000279275">
    <property type="component" value="Unassembled WGS sequence"/>
</dbReference>
<accession>A0A3M2LCS1</accession>
<protein>
    <recommendedName>
        <fullName evidence="3">DUF732 domain-containing protein</fullName>
    </recommendedName>
</protein>
<evidence type="ECO:0000313" key="1">
    <source>
        <dbReference type="EMBL" id="RMI34373.1"/>
    </source>
</evidence>
<sequence length="62" mass="6456">MCKDFRNLDPAAAIDLITRILREHPGSKFDANPSAAIATAKLACMSSSYADTSVASAAGITQ</sequence>
<comment type="caution">
    <text evidence="1">The sequence shown here is derived from an EMBL/GenBank/DDBJ whole genome shotgun (WGS) entry which is preliminary data.</text>
</comment>
<reference evidence="1 2" key="1">
    <citation type="submission" date="2018-10" db="EMBL/GenBank/DDBJ databases">
        <title>Isolation from cow dung.</title>
        <authorList>
            <person name="Ling L."/>
        </authorList>
    </citation>
    <scope>NUCLEOTIDE SEQUENCE [LARGE SCALE GENOMIC DNA]</scope>
    <source>
        <strain evidence="1 2">NEAU-LL90</strain>
    </source>
</reference>
<dbReference type="AlphaFoldDB" id="A0A3M2LCS1"/>
<name>A0A3M2LCS1_9NOCA</name>
<gene>
    <name evidence="1" type="ORF">EBN03_08300</name>
</gene>
<keyword evidence="2" id="KW-1185">Reference proteome</keyword>
<evidence type="ECO:0000313" key="2">
    <source>
        <dbReference type="Proteomes" id="UP000279275"/>
    </source>
</evidence>
<dbReference type="EMBL" id="RFFH01000002">
    <property type="protein sequence ID" value="RMI34373.1"/>
    <property type="molecule type" value="Genomic_DNA"/>
</dbReference>
<evidence type="ECO:0008006" key="3">
    <source>
        <dbReference type="Google" id="ProtNLM"/>
    </source>
</evidence>
<proteinExistence type="predicted"/>
<organism evidence="1 2">
    <name type="scientific">Nocardia stercoris</name>
    <dbReference type="NCBI Taxonomy" id="2483361"/>
    <lineage>
        <taxon>Bacteria</taxon>
        <taxon>Bacillati</taxon>
        <taxon>Actinomycetota</taxon>
        <taxon>Actinomycetes</taxon>
        <taxon>Mycobacteriales</taxon>
        <taxon>Nocardiaceae</taxon>
        <taxon>Nocardia</taxon>
    </lineage>
</organism>